<dbReference type="PANTHER" id="PTHR35459:SF2">
    <property type="entry name" value="T1N6.14 PROTEIN"/>
    <property type="match status" value="1"/>
</dbReference>
<feature type="compositionally biased region" description="Pro residues" evidence="1">
    <location>
        <begin position="42"/>
        <end position="53"/>
    </location>
</feature>
<proteinExistence type="predicted"/>
<protein>
    <submittedName>
        <fullName evidence="2">Uncharacterized protein</fullName>
    </submittedName>
</protein>
<feature type="compositionally biased region" description="Basic and acidic residues" evidence="1">
    <location>
        <begin position="236"/>
        <end position="252"/>
    </location>
</feature>
<dbReference type="PANTHER" id="PTHR35459">
    <property type="entry name" value="T1N6.14 PROTEIN"/>
    <property type="match status" value="1"/>
</dbReference>
<dbReference type="AlphaFoldDB" id="A0A438H9Z3"/>
<evidence type="ECO:0000256" key="1">
    <source>
        <dbReference type="SAM" id="MobiDB-lite"/>
    </source>
</evidence>
<feature type="region of interest" description="Disordered" evidence="1">
    <location>
        <begin position="230"/>
        <end position="255"/>
    </location>
</feature>
<dbReference type="EMBL" id="QGNW01000255">
    <property type="protein sequence ID" value="RVW81277.1"/>
    <property type="molecule type" value="Genomic_DNA"/>
</dbReference>
<accession>A0A438H9Z3</accession>
<gene>
    <name evidence="2" type="ORF">CK203_041068</name>
</gene>
<feature type="compositionally biased region" description="Polar residues" evidence="1">
    <location>
        <begin position="1"/>
        <end position="13"/>
    </location>
</feature>
<dbReference type="Proteomes" id="UP000288805">
    <property type="component" value="Unassembled WGS sequence"/>
</dbReference>
<evidence type="ECO:0000313" key="3">
    <source>
        <dbReference type="Proteomes" id="UP000288805"/>
    </source>
</evidence>
<feature type="region of interest" description="Disordered" evidence="1">
    <location>
        <begin position="1"/>
        <end position="65"/>
    </location>
</feature>
<organism evidence="2 3">
    <name type="scientific">Vitis vinifera</name>
    <name type="common">Grape</name>
    <dbReference type="NCBI Taxonomy" id="29760"/>
    <lineage>
        <taxon>Eukaryota</taxon>
        <taxon>Viridiplantae</taxon>
        <taxon>Streptophyta</taxon>
        <taxon>Embryophyta</taxon>
        <taxon>Tracheophyta</taxon>
        <taxon>Spermatophyta</taxon>
        <taxon>Magnoliopsida</taxon>
        <taxon>eudicotyledons</taxon>
        <taxon>Gunneridae</taxon>
        <taxon>Pentapetalae</taxon>
        <taxon>rosids</taxon>
        <taxon>Vitales</taxon>
        <taxon>Vitaceae</taxon>
        <taxon>Viteae</taxon>
        <taxon>Vitis</taxon>
    </lineage>
</organism>
<reference evidence="2 3" key="1">
    <citation type="journal article" date="2018" name="PLoS Genet.">
        <title>Population sequencing reveals clonal diversity and ancestral inbreeding in the grapevine cultivar Chardonnay.</title>
        <authorList>
            <person name="Roach M.J."/>
            <person name="Johnson D.L."/>
            <person name="Bohlmann J."/>
            <person name="van Vuuren H.J."/>
            <person name="Jones S.J."/>
            <person name="Pretorius I.S."/>
            <person name="Schmidt S.A."/>
            <person name="Borneman A.R."/>
        </authorList>
    </citation>
    <scope>NUCLEOTIDE SEQUENCE [LARGE SCALE GENOMIC DNA]</scope>
    <source>
        <strain evidence="3">cv. Chardonnay</strain>
        <tissue evidence="2">Leaf</tissue>
    </source>
</reference>
<evidence type="ECO:0000313" key="2">
    <source>
        <dbReference type="EMBL" id="RVW81277.1"/>
    </source>
</evidence>
<comment type="caution">
    <text evidence="2">The sequence shown here is derived from an EMBL/GenBank/DDBJ whole genome shotgun (WGS) entry which is preliminary data.</text>
</comment>
<name>A0A438H9Z3_VITVI</name>
<sequence length="325" mass="36879">MVFENASHNCNSPNPLPQSRPRNGRTKPSSNQPNPTSNAPQNLPPPPPQPPTSLPQKTKKRSLDSNVSIQNSKYFKTRAVVKDLRPHFIEVLRSPDFRNCKAANEIRELFILLKCQFFVETLKRVLYSSLYDFRLRFIHFGLLDDPRFKFDLADQFVQEPLQAWDLACPKAVNLILLLCEARVQKAIMSFTDHICPFNFQFAELKVLMDLYKQMTAETVSIGKCKNVPEAQPTLSENKDGQKPHERHQDVKQAEQSVPDCAFAKPSEDMPFPTANLSEKQRPEDGWAQGTYVVGGSAFGWNFITFPGSKPAYYGVTKETFRAAAK</sequence>